<comment type="caution">
    <text evidence="2">The sequence shown here is derived from an EMBL/GenBank/DDBJ whole genome shotgun (WGS) entry which is preliminary data.</text>
</comment>
<sequence length="50" mass="5121">GCLAPVKVIIPPGSILQPSQDAAVVGGNVLTSQRVVDVIFRAFQVCAASQ</sequence>
<gene>
    <name evidence="2" type="ORF">M9458_025271</name>
</gene>
<dbReference type="PANTHER" id="PTHR11365">
    <property type="entry name" value="5-OXOPROLINASE RELATED"/>
    <property type="match status" value="1"/>
</dbReference>
<dbReference type="InterPro" id="IPR045079">
    <property type="entry name" value="Oxoprolinase-like"/>
</dbReference>
<feature type="domain" description="Hydantoinase B/oxoprolinase" evidence="1">
    <location>
        <begin position="1"/>
        <end position="50"/>
    </location>
</feature>
<name>A0ABD0Q115_CIRMR</name>
<proteinExistence type="predicted"/>
<organism evidence="2 3">
    <name type="scientific">Cirrhinus mrigala</name>
    <name type="common">Mrigala</name>
    <dbReference type="NCBI Taxonomy" id="683832"/>
    <lineage>
        <taxon>Eukaryota</taxon>
        <taxon>Metazoa</taxon>
        <taxon>Chordata</taxon>
        <taxon>Craniata</taxon>
        <taxon>Vertebrata</taxon>
        <taxon>Euteleostomi</taxon>
        <taxon>Actinopterygii</taxon>
        <taxon>Neopterygii</taxon>
        <taxon>Teleostei</taxon>
        <taxon>Ostariophysi</taxon>
        <taxon>Cypriniformes</taxon>
        <taxon>Cyprinidae</taxon>
        <taxon>Labeoninae</taxon>
        <taxon>Labeonini</taxon>
        <taxon>Cirrhinus</taxon>
    </lineage>
</organism>
<reference evidence="2 3" key="1">
    <citation type="submission" date="2024-05" db="EMBL/GenBank/DDBJ databases">
        <title>Genome sequencing and assembly of Indian major carp, Cirrhinus mrigala (Hamilton, 1822).</title>
        <authorList>
            <person name="Mohindra V."/>
            <person name="Chowdhury L.M."/>
            <person name="Lal K."/>
            <person name="Jena J.K."/>
        </authorList>
    </citation>
    <scope>NUCLEOTIDE SEQUENCE [LARGE SCALE GENOMIC DNA]</scope>
    <source>
        <strain evidence="2">CM1030</strain>
        <tissue evidence="2">Blood</tissue>
    </source>
</reference>
<evidence type="ECO:0000259" key="1">
    <source>
        <dbReference type="Pfam" id="PF02538"/>
    </source>
</evidence>
<keyword evidence="3" id="KW-1185">Reference proteome</keyword>
<evidence type="ECO:0000313" key="2">
    <source>
        <dbReference type="EMBL" id="KAL0179829.1"/>
    </source>
</evidence>
<dbReference type="Proteomes" id="UP001529510">
    <property type="component" value="Unassembled WGS sequence"/>
</dbReference>
<evidence type="ECO:0000313" key="3">
    <source>
        <dbReference type="Proteomes" id="UP001529510"/>
    </source>
</evidence>
<feature type="non-terminal residue" evidence="2">
    <location>
        <position position="50"/>
    </location>
</feature>
<dbReference type="AlphaFoldDB" id="A0ABD0Q115"/>
<accession>A0ABD0Q115</accession>
<dbReference type="InterPro" id="IPR003692">
    <property type="entry name" value="Hydantoinase_B"/>
</dbReference>
<dbReference type="PANTHER" id="PTHR11365:SF2">
    <property type="entry name" value="5-OXOPROLINASE"/>
    <property type="match status" value="1"/>
</dbReference>
<protein>
    <recommendedName>
        <fullName evidence="1">Hydantoinase B/oxoprolinase domain-containing protein</fullName>
    </recommendedName>
</protein>
<dbReference type="Pfam" id="PF02538">
    <property type="entry name" value="Hydantoinase_B"/>
    <property type="match status" value="1"/>
</dbReference>
<dbReference type="EMBL" id="JAMKFB020000012">
    <property type="protein sequence ID" value="KAL0179829.1"/>
    <property type="molecule type" value="Genomic_DNA"/>
</dbReference>
<feature type="non-terminal residue" evidence="2">
    <location>
        <position position="1"/>
    </location>
</feature>